<accession>A0ABV8PH33</accession>
<evidence type="ECO:0000313" key="2">
    <source>
        <dbReference type="Proteomes" id="UP001595789"/>
    </source>
</evidence>
<name>A0ABV8PH33_9SPHI</name>
<protein>
    <submittedName>
        <fullName evidence="1">Uncharacterized protein</fullName>
    </submittedName>
</protein>
<keyword evidence="2" id="KW-1185">Reference proteome</keyword>
<dbReference type="Proteomes" id="UP001595789">
    <property type="component" value="Unassembled WGS sequence"/>
</dbReference>
<organism evidence="1 2">
    <name type="scientific">Pedobacter lithocola</name>
    <dbReference type="NCBI Taxonomy" id="1908239"/>
    <lineage>
        <taxon>Bacteria</taxon>
        <taxon>Pseudomonadati</taxon>
        <taxon>Bacteroidota</taxon>
        <taxon>Sphingobacteriia</taxon>
        <taxon>Sphingobacteriales</taxon>
        <taxon>Sphingobacteriaceae</taxon>
        <taxon>Pedobacter</taxon>
    </lineage>
</organism>
<comment type="caution">
    <text evidence="1">The sequence shown here is derived from an EMBL/GenBank/DDBJ whole genome shotgun (WGS) entry which is preliminary data.</text>
</comment>
<dbReference type="RefSeq" id="WP_378988707.1">
    <property type="nucleotide sequence ID" value="NZ_JBHSBW010000016.1"/>
</dbReference>
<evidence type="ECO:0000313" key="1">
    <source>
        <dbReference type="EMBL" id="MFC4213472.1"/>
    </source>
</evidence>
<proteinExistence type="predicted"/>
<dbReference type="EMBL" id="JBHSBW010000016">
    <property type="protein sequence ID" value="MFC4213472.1"/>
    <property type="molecule type" value="Genomic_DNA"/>
</dbReference>
<reference evidence="2" key="1">
    <citation type="journal article" date="2019" name="Int. J. Syst. Evol. Microbiol.">
        <title>The Global Catalogue of Microorganisms (GCM) 10K type strain sequencing project: providing services to taxonomists for standard genome sequencing and annotation.</title>
        <authorList>
            <consortium name="The Broad Institute Genomics Platform"/>
            <consortium name="The Broad Institute Genome Sequencing Center for Infectious Disease"/>
            <person name="Wu L."/>
            <person name="Ma J."/>
        </authorList>
    </citation>
    <scope>NUCLEOTIDE SEQUENCE [LARGE SCALE GENOMIC DNA]</scope>
    <source>
        <strain evidence="2">CCM 8691</strain>
    </source>
</reference>
<gene>
    <name evidence="1" type="ORF">ACFOWA_19925</name>
</gene>
<sequence length="114" mass="13237">MKDLKKLSRAEMLEMLTNINEILDRDYKNDQGHEPAALQVEAIGLEFFDEGIDLAIFYEFVDLSKVISICTTNELLDQIQSNINQYGAIYQAQELRQLKLLIIHRSKHLEGQHF</sequence>